<protein>
    <submittedName>
        <fullName evidence="1">Uncharacterized protein</fullName>
    </submittedName>
</protein>
<sequence>MSTQPLSSSLVEACVISHPKQKSPNYYGDVVYIDNL</sequence>
<name>A0A975Y3G2_9NOST</name>
<gene>
    <name evidence="1" type="ORF">B6N60_00789</name>
</gene>
<keyword evidence="2" id="KW-1185">Reference proteome</keyword>
<reference evidence="1" key="1">
    <citation type="submission" date="2017-04" db="EMBL/GenBank/DDBJ databases">
        <title>Genome deletions in a multicellular cyanobacterial endosymbiont for morphological adaptation in marine diatoms.</title>
        <authorList>
            <person name="Wang Y."/>
            <person name="Gao H."/>
            <person name="Li R."/>
            <person name="Xu X."/>
        </authorList>
    </citation>
    <scope>NUCLEOTIDE SEQUENCE</scope>
    <source>
        <strain evidence="1">FACHB 800</strain>
    </source>
</reference>
<dbReference type="EMBL" id="CP021056">
    <property type="protein sequence ID" value="QXE22109.1"/>
    <property type="molecule type" value="Genomic_DNA"/>
</dbReference>
<evidence type="ECO:0000313" key="2">
    <source>
        <dbReference type="Proteomes" id="UP000683511"/>
    </source>
</evidence>
<dbReference type="Proteomes" id="UP000683511">
    <property type="component" value="Chromosome"/>
</dbReference>
<accession>A0A975Y3G2</accession>
<evidence type="ECO:0000313" key="1">
    <source>
        <dbReference type="EMBL" id="QXE22109.1"/>
    </source>
</evidence>
<dbReference type="KEGG" id="rsin:B6N60_00789"/>
<organism evidence="1 2">
    <name type="scientific">Richelia sinica FACHB-800</name>
    <dbReference type="NCBI Taxonomy" id="1357546"/>
    <lineage>
        <taxon>Bacteria</taxon>
        <taxon>Bacillati</taxon>
        <taxon>Cyanobacteriota</taxon>
        <taxon>Cyanophyceae</taxon>
        <taxon>Nostocales</taxon>
        <taxon>Nostocaceae</taxon>
        <taxon>Richelia</taxon>
    </lineage>
</organism>
<dbReference type="AlphaFoldDB" id="A0A975Y3G2"/>
<proteinExistence type="predicted"/>